<name>M1X3C6_9NOST</name>
<dbReference type="SUPFAM" id="SSF52540">
    <property type="entry name" value="P-loop containing nucleoside triphosphate hydrolases"/>
    <property type="match status" value="1"/>
</dbReference>
<accession>M1X3C6</accession>
<dbReference type="EMBL" id="CAIY01000087">
    <property type="protein sequence ID" value="CCH68340.1"/>
    <property type="molecule type" value="Genomic_DNA"/>
</dbReference>
<protein>
    <recommendedName>
        <fullName evidence="3">Dynamin family protein</fullName>
    </recommendedName>
</protein>
<evidence type="ECO:0000313" key="1">
    <source>
        <dbReference type="EMBL" id="CCH68340.1"/>
    </source>
</evidence>
<reference evidence="1 2" key="1">
    <citation type="submission" date="2012-05" db="EMBL/GenBank/DDBJ databases">
        <authorList>
            <person name="Hilton J."/>
        </authorList>
    </citation>
    <scope>NUCLEOTIDE SEQUENCE [LARGE SCALE GENOMIC DNA]</scope>
    <source>
        <strain evidence="1 2">HH01</strain>
    </source>
</reference>
<organism evidence="1 2">
    <name type="scientific">Richelia intracellularis HH01</name>
    <dbReference type="NCBI Taxonomy" id="1165094"/>
    <lineage>
        <taxon>Bacteria</taxon>
        <taxon>Bacillati</taxon>
        <taxon>Cyanobacteriota</taxon>
        <taxon>Cyanophyceae</taxon>
        <taxon>Nostocales</taxon>
        <taxon>Nostocaceae</taxon>
        <taxon>Richelia</taxon>
    </lineage>
</organism>
<dbReference type="RefSeq" id="WP_008235904.1">
    <property type="nucleotide sequence ID" value="NZ_CAIY01000087.1"/>
</dbReference>
<sequence length="750" mass="85988">MNTTHINPTRAQRIDQIIKKRKNFSAKLQRDQESLEACKCALINLKKHRDDLITKGIDANSAVCLSEIDFSVLENIKTLIVSLQQLYDRCTRNTINIAVVGYARQGKSRLLLSLTGLKNTVIPDGGNGYCTGTLSKICHEPGLLEAKAKVKFSSWQDFREDILNPYYETLGLGATPTSLDNFAKYPPPPLPIDRRDSAIDKAIYGHLRKDYFSNIRKYYHLLGKPSVEISERQIREYVTQDTKDGSGEKIVNYLAVKELEISCPFPSEDIGKIMLIDLPGLGDTNLIDADRLVRTLRYEADFVLFVRRPEANAVWGGAHIKLYQVAKEALGELPLHECSFMVLNRTQNSVEGGDNSYRCQMLQTELKQTPISVEKCVIADCSNPEEANSQVLEPILNYLADNIEYIDKKYAHSYQKQIDHLQWKINIELVKAEKALAYYADKDILFEFLFEKFWQKLTNDLENLLTHFSQHRHDQDYKFATRIQQAVDNCRHDTGIPKTFEEIMERRNFFGSYTTAYNEFLHEIRTHFLQHFLSLDVGMQESVGTHKLLVSKVFETNLGDIANGKSLELLQAIAMDLPENATTLKAAFSAFNNFNVSGAAQIQRHIRENLNRLRPDDNRMTFSEVAIGSGLLPVDASLPNQEELILAALQKLHKEAADKAEEALNKLLCEPSLDAYYMVEVFIDRILRTKGVQLEWRIFLRKLSPKVWPEFQEIEKRIQLQEIWQDLVKKAKKTNEFQNKQLIIYEPKTN</sequence>
<proteinExistence type="predicted"/>
<dbReference type="InterPro" id="IPR027417">
    <property type="entry name" value="P-loop_NTPase"/>
</dbReference>
<comment type="caution">
    <text evidence="1">The sequence shown here is derived from an EMBL/GenBank/DDBJ whole genome shotgun (WGS) entry which is preliminary data.</text>
</comment>
<dbReference type="STRING" id="1165094.RINTHH_21850"/>
<reference evidence="2" key="2">
    <citation type="submission" date="2016-01" db="EMBL/GenBank/DDBJ databases">
        <title>Diatom-associated endosymboitic cyanobacterium lacks core nitrogen metabolism enzymes.</title>
        <authorList>
            <person name="Hilton J.A."/>
            <person name="Foster R.A."/>
            <person name="Tripp H.J."/>
            <person name="Carter B.J."/>
            <person name="Zehr J.P."/>
            <person name="Villareal T.A."/>
        </authorList>
    </citation>
    <scope>NUCLEOTIDE SEQUENCE [LARGE SCALE GENOMIC DNA]</scope>
    <source>
        <strain evidence="2">HH01</strain>
    </source>
</reference>
<gene>
    <name evidence="1" type="ORF">RINTHH_21850</name>
</gene>
<evidence type="ECO:0008006" key="3">
    <source>
        <dbReference type="Google" id="ProtNLM"/>
    </source>
</evidence>
<dbReference type="OrthoDB" id="530015at2"/>
<evidence type="ECO:0000313" key="2">
    <source>
        <dbReference type="Proteomes" id="UP000053051"/>
    </source>
</evidence>
<dbReference type="AlphaFoldDB" id="M1X3C6"/>
<dbReference type="Proteomes" id="UP000053051">
    <property type="component" value="Unassembled WGS sequence"/>
</dbReference>
<keyword evidence="2" id="KW-1185">Reference proteome</keyword>